<dbReference type="Proteomes" id="UP000037697">
    <property type="component" value="Unassembled WGS sequence"/>
</dbReference>
<dbReference type="EMBL" id="LIRS01000069">
    <property type="protein sequence ID" value="KOY32093.1"/>
    <property type="molecule type" value="Genomic_DNA"/>
</dbReference>
<evidence type="ECO:0000313" key="1">
    <source>
        <dbReference type="EMBL" id="KOY32093.1"/>
    </source>
</evidence>
<reference evidence="1 2" key="1">
    <citation type="submission" date="2015-07" db="EMBL/GenBank/DDBJ databases">
        <title>Foodborne Vibrio parahaemolyticus Isolates.</title>
        <authorList>
            <person name="Ronholm J."/>
            <person name="Petronella N."/>
            <person name="Kenwell R."/>
            <person name="Banerjee S."/>
        </authorList>
    </citation>
    <scope>NUCLEOTIDE SEQUENCE [LARGE SCALE GENOMIC DNA]</scope>
    <source>
        <strain evidence="1 2">HS-06-05</strain>
    </source>
</reference>
<accession>A0AAW3IWX7</accession>
<gene>
    <name evidence="1" type="ORF">ACX05_12925</name>
</gene>
<sequence length="104" mass="12193">MNLCLFTQEEWVNATIKVKREGKTFSANFALTESQIMLIDFFVAIHKSEQCSLVIIDDVSKDARVKFKRKIYQYIINNCKLQIVLTDISKEINNLNKIEPFTFR</sequence>
<name>A0AAW3IWX7_VIBPH</name>
<organism evidence="1 2">
    <name type="scientific">Vibrio parahaemolyticus</name>
    <dbReference type="NCBI Taxonomy" id="670"/>
    <lineage>
        <taxon>Bacteria</taxon>
        <taxon>Pseudomonadati</taxon>
        <taxon>Pseudomonadota</taxon>
        <taxon>Gammaproteobacteria</taxon>
        <taxon>Vibrionales</taxon>
        <taxon>Vibrionaceae</taxon>
        <taxon>Vibrio</taxon>
    </lineage>
</organism>
<comment type="caution">
    <text evidence="1">The sequence shown here is derived from an EMBL/GenBank/DDBJ whole genome shotgun (WGS) entry which is preliminary data.</text>
</comment>
<evidence type="ECO:0000313" key="2">
    <source>
        <dbReference type="Proteomes" id="UP000037697"/>
    </source>
</evidence>
<proteinExistence type="predicted"/>
<protein>
    <submittedName>
        <fullName evidence="1">Uncharacterized protein</fullName>
    </submittedName>
</protein>
<dbReference type="AlphaFoldDB" id="A0AAW3IWX7"/>